<accession>A0A7C9NT94</accession>
<dbReference type="GO" id="GO:0003700">
    <property type="term" value="F:DNA-binding transcription factor activity"/>
    <property type="evidence" value="ECO:0007669"/>
    <property type="project" value="InterPro"/>
</dbReference>
<dbReference type="SUPFAM" id="SSF53850">
    <property type="entry name" value="Periplasmic binding protein-like II"/>
    <property type="match status" value="1"/>
</dbReference>
<organism evidence="6">
    <name type="scientific">Muribaculaceae bacterium Z82</name>
    <dbReference type="NCBI Taxonomy" id="2304548"/>
    <lineage>
        <taxon>Bacteria</taxon>
        <taxon>Pseudomonadati</taxon>
        <taxon>Bacteroidota</taxon>
        <taxon>Bacteroidia</taxon>
        <taxon>Bacteroidales</taxon>
        <taxon>Muribaculaceae</taxon>
    </lineage>
</organism>
<name>A0A7C9NT94_9BACT</name>
<evidence type="ECO:0000256" key="1">
    <source>
        <dbReference type="ARBA" id="ARBA00009437"/>
    </source>
</evidence>
<keyword evidence="3" id="KW-0238">DNA-binding</keyword>
<dbReference type="GO" id="GO:0005829">
    <property type="term" value="C:cytosol"/>
    <property type="evidence" value="ECO:0007669"/>
    <property type="project" value="TreeGrafter"/>
</dbReference>
<dbReference type="PANTHER" id="PTHR30419:SF8">
    <property type="entry name" value="NITROGEN ASSIMILATION TRANSCRIPTIONAL ACTIVATOR-RELATED"/>
    <property type="match status" value="1"/>
</dbReference>
<dbReference type="SUPFAM" id="SSF46785">
    <property type="entry name" value="Winged helix' DNA-binding domain"/>
    <property type="match status" value="1"/>
</dbReference>
<evidence type="ECO:0000256" key="2">
    <source>
        <dbReference type="ARBA" id="ARBA00023015"/>
    </source>
</evidence>
<dbReference type="InterPro" id="IPR000847">
    <property type="entry name" value="LysR_HTH_N"/>
</dbReference>
<evidence type="ECO:0000256" key="4">
    <source>
        <dbReference type="ARBA" id="ARBA00023163"/>
    </source>
</evidence>
<dbReference type="PRINTS" id="PR00039">
    <property type="entry name" value="HTHLYSR"/>
</dbReference>
<gene>
    <name evidence="6" type="ORF">D1639_08940</name>
</gene>
<sequence length="295" mass="32649">MANQKYEAFLTVAQTHSFKEAAARMGYTQAGISYLVNSLERDLGLPLFVRDYGDTRLTADGRELYPLVQAAHAAEHQLETHVAELKHLEGGLVRVAAFTSTAIQWFPHIAKAFLEAYPLIDLKLLCIDDEQALADAVWNGDADCGFCVSPLRYDFDAVMLRRDPLLVVVSPDNPKATQRFFTATDLAEQPYVQLMSNGRPSEMEALFKANGVEPNVRFTVDSDYAVMSMVSANLGFSALPDLILREPPFPLVTMRTKAAATRDIHLIARSRTSASAATRAFIETAERWVAENYAG</sequence>
<dbReference type="EMBL" id="QWKH01000079">
    <property type="protein sequence ID" value="NBI35149.1"/>
    <property type="molecule type" value="Genomic_DNA"/>
</dbReference>
<evidence type="ECO:0000313" key="6">
    <source>
        <dbReference type="EMBL" id="NBI35149.1"/>
    </source>
</evidence>
<feature type="domain" description="HTH lysR-type" evidence="5">
    <location>
        <begin position="1"/>
        <end position="58"/>
    </location>
</feature>
<evidence type="ECO:0000259" key="5">
    <source>
        <dbReference type="PROSITE" id="PS50931"/>
    </source>
</evidence>
<keyword evidence="4" id="KW-0804">Transcription</keyword>
<dbReference type="InterPro" id="IPR005119">
    <property type="entry name" value="LysR_subst-bd"/>
</dbReference>
<dbReference type="PROSITE" id="PS50931">
    <property type="entry name" value="HTH_LYSR"/>
    <property type="match status" value="1"/>
</dbReference>
<protein>
    <submittedName>
        <fullName evidence="6">LysR family transcriptional regulator</fullName>
    </submittedName>
</protein>
<dbReference type="PANTHER" id="PTHR30419">
    <property type="entry name" value="HTH-TYPE TRANSCRIPTIONAL REGULATOR YBHD"/>
    <property type="match status" value="1"/>
</dbReference>
<comment type="caution">
    <text evidence="6">The sequence shown here is derived from an EMBL/GenBank/DDBJ whole genome shotgun (WGS) entry which is preliminary data.</text>
</comment>
<comment type="similarity">
    <text evidence="1">Belongs to the LysR transcriptional regulatory family.</text>
</comment>
<dbReference type="InterPro" id="IPR036388">
    <property type="entry name" value="WH-like_DNA-bd_sf"/>
</dbReference>
<dbReference type="GO" id="GO:0003677">
    <property type="term" value="F:DNA binding"/>
    <property type="evidence" value="ECO:0007669"/>
    <property type="project" value="UniProtKB-KW"/>
</dbReference>
<keyword evidence="2" id="KW-0805">Transcription regulation</keyword>
<dbReference type="InterPro" id="IPR036390">
    <property type="entry name" value="WH_DNA-bd_sf"/>
</dbReference>
<dbReference type="Gene3D" id="1.10.10.10">
    <property type="entry name" value="Winged helix-like DNA-binding domain superfamily/Winged helix DNA-binding domain"/>
    <property type="match status" value="1"/>
</dbReference>
<dbReference type="Pfam" id="PF03466">
    <property type="entry name" value="LysR_substrate"/>
    <property type="match status" value="1"/>
</dbReference>
<dbReference type="Pfam" id="PF00126">
    <property type="entry name" value="HTH_1"/>
    <property type="match status" value="1"/>
</dbReference>
<dbReference type="CDD" id="cd05466">
    <property type="entry name" value="PBP2_LTTR_substrate"/>
    <property type="match status" value="1"/>
</dbReference>
<reference evidence="6" key="1">
    <citation type="submission" date="2018-08" db="EMBL/GenBank/DDBJ databases">
        <title>Murine metabolic-syndrome-specific gut microbial biobank.</title>
        <authorList>
            <person name="Liu C."/>
        </authorList>
    </citation>
    <scope>NUCLEOTIDE SEQUENCE [LARGE SCALE GENOMIC DNA]</scope>
    <source>
        <strain evidence="6">Z82</strain>
    </source>
</reference>
<proteinExistence type="inferred from homology"/>
<evidence type="ECO:0000256" key="3">
    <source>
        <dbReference type="ARBA" id="ARBA00023125"/>
    </source>
</evidence>
<dbReference type="AlphaFoldDB" id="A0A7C9NT94"/>
<dbReference type="InterPro" id="IPR050950">
    <property type="entry name" value="HTH-type_LysR_regulators"/>
</dbReference>
<dbReference type="Gene3D" id="3.40.190.290">
    <property type="match status" value="1"/>
</dbReference>